<dbReference type="RefSeq" id="WP_252915422.1">
    <property type="nucleotide sequence ID" value="NZ_JAAAML010000001.1"/>
</dbReference>
<comment type="pathway">
    <text evidence="2">Cofactor biosynthesis; ubiquinone biosynthesis.</text>
</comment>
<feature type="domain" description="FAD-binding" evidence="8">
    <location>
        <begin position="6"/>
        <end position="332"/>
    </location>
</feature>
<dbReference type="InterPro" id="IPR051205">
    <property type="entry name" value="UbiH/COQ6_monooxygenase"/>
</dbReference>
<dbReference type="NCBIfam" id="NF005691">
    <property type="entry name" value="PRK07494.1"/>
    <property type="match status" value="1"/>
</dbReference>
<evidence type="ECO:0000256" key="7">
    <source>
        <dbReference type="ARBA" id="ARBA00023033"/>
    </source>
</evidence>
<keyword evidence="10" id="KW-1185">Reference proteome</keyword>
<evidence type="ECO:0000256" key="5">
    <source>
        <dbReference type="ARBA" id="ARBA00022827"/>
    </source>
</evidence>
<dbReference type="Pfam" id="PF01494">
    <property type="entry name" value="FAD_binding_3"/>
    <property type="match status" value="1"/>
</dbReference>
<evidence type="ECO:0000256" key="4">
    <source>
        <dbReference type="ARBA" id="ARBA00022630"/>
    </source>
</evidence>
<comment type="cofactor">
    <cofactor evidence="1">
        <name>FAD</name>
        <dbReference type="ChEBI" id="CHEBI:57692"/>
    </cofactor>
</comment>
<evidence type="ECO:0000259" key="8">
    <source>
        <dbReference type="Pfam" id="PF01494"/>
    </source>
</evidence>
<dbReference type="InterPro" id="IPR010971">
    <property type="entry name" value="UbiH/COQ6"/>
</dbReference>
<dbReference type="InterPro" id="IPR036188">
    <property type="entry name" value="FAD/NAD-bd_sf"/>
</dbReference>
<dbReference type="SUPFAM" id="SSF51905">
    <property type="entry name" value="FAD/NAD(P)-binding domain"/>
    <property type="match status" value="1"/>
</dbReference>
<dbReference type="InterPro" id="IPR002938">
    <property type="entry name" value="FAD-bd"/>
</dbReference>
<proteinExistence type="inferred from homology"/>
<evidence type="ECO:0000256" key="3">
    <source>
        <dbReference type="ARBA" id="ARBA00005349"/>
    </source>
</evidence>
<dbReference type="PRINTS" id="PR00420">
    <property type="entry name" value="RNGMNOXGNASE"/>
</dbReference>
<dbReference type="Proteomes" id="UP001320715">
    <property type="component" value="Unassembled WGS sequence"/>
</dbReference>
<comment type="caution">
    <text evidence="9">The sequence shown here is derived from an EMBL/GenBank/DDBJ whole genome shotgun (WGS) entry which is preliminary data.</text>
</comment>
<sequence length="399" mass="42828">MQQHHDIAVVGGGLAGSVAALAAAAEGWRVAFIAPAPPRQDGRTTALLSESIDLLSRLDVWEDVRGVSAPLRTMRILDGTSRLFRAPPVSFRSSEIDLDAFGYNIPNQPLFDVLQEATRKSDLIERFESPLENAEQSEGAVSLFLEDGTEVSALAVLAADGRGSKLREAVGINVRTWTYPQTALVLNFSHSIAHADTSTEFHTEQGPFTQVPLPGKRSSLVWAVRPEDVDAILALPREALNREVETRMRSILGAVEVEGKVQAWPLSSLIADSFGTGRTMLVGETGHAFPPIGAQGLNLGLRDIMQAVSTILDAGGPQNAAEAVRSFNRQRRADVTSRTAGVDLLNRALLSSFLPIQALRAGGLAALSAIPPLRLLAMREGMTPGWRRSGLAKSGPQRL</sequence>
<evidence type="ECO:0000256" key="2">
    <source>
        <dbReference type="ARBA" id="ARBA00004749"/>
    </source>
</evidence>
<evidence type="ECO:0000313" key="10">
    <source>
        <dbReference type="Proteomes" id="UP001320715"/>
    </source>
</evidence>
<dbReference type="PANTHER" id="PTHR43876">
    <property type="entry name" value="UBIQUINONE BIOSYNTHESIS MONOOXYGENASE COQ6, MITOCHONDRIAL"/>
    <property type="match status" value="1"/>
</dbReference>
<gene>
    <name evidence="9" type="ORF">GTW23_08755</name>
</gene>
<evidence type="ECO:0000313" key="9">
    <source>
        <dbReference type="EMBL" id="MCO6408259.1"/>
    </source>
</evidence>
<keyword evidence="4" id="KW-0285">Flavoprotein</keyword>
<dbReference type="EMBL" id="JAAAML010000001">
    <property type="protein sequence ID" value="MCO6408259.1"/>
    <property type="molecule type" value="Genomic_DNA"/>
</dbReference>
<accession>A0ABT1CPY7</accession>
<keyword evidence="5" id="KW-0274">FAD</keyword>
<dbReference type="NCBIfam" id="TIGR01988">
    <property type="entry name" value="Ubi-OHases"/>
    <property type="match status" value="1"/>
</dbReference>
<name>A0ABT1CPY7_9HYPH</name>
<keyword evidence="7" id="KW-0503">Monooxygenase</keyword>
<organism evidence="9 10">
    <name type="scientific">Hoeflea alexandrii</name>
    <dbReference type="NCBI Taxonomy" id="288436"/>
    <lineage>
        <taxon>Bacteria</taxon>
        <taxon>Pseudomonadati</taxon>
        <taxon>Pseudomonadota</taxon>
        <taxon>Alphaproteobacteria</taxon>
        <taxon>Hyphomicrobiales</taxon>
        <taxon>Rhizobiaceae</taxon>
        <taxon>Hoeflea</taxon>
    </lineage>
</organism>
<evidence type="ECO:0000256" key="6">
    <source>
        <dbReference type="ARBA" id="ARBA00023002"/>
    </source>
</evidence>
<protein>
    <submittedName>
        <fullName evidence="9">UbiH/UbiF family hydroxylase</fullName>
    </submittedName>
</protein>
<evidence type="ECO:0000256" key="1">
    <source>
        <dbReference type="ARBA" id="ARBA00001974"/>
    </source>
</evidence>
<keyword evidence="6" id="KW-0560">Oxidoreductase</keyword>
<dbReference type="PANTHER" id="PTHR43876:SF7">
    <property type="entry name" value="UBIQUINONE BIOSYNTHESIS MONOOXYGENASE COQ6, MITOCHONDRIAL"/>
    <property type="match status" value="1"/>
</dbReference>
<comment type="similarity">
    <text evidence="3">Belongs to the UbiH/COQ6 family.</text>
</comment>
<reference evidence="9 10" key="1">
    <citation type="submission" date="2020-01" db="EMBL/GenBank/DDBJ databases">
        <title>Genomes of bacteria type strains.</title>
        <authorList>
            <person name="Chen J."/>
            <person name="Zhu S."/>
            <person name="Yang J."/>
        </authorList>
    </citation>
    <scope>NUCLEOTIDE SEQUENCE [LARGE SCALE GENOMIC DNA]</scope>
    <source>
        <strain evidence="9 10">DSM 16655</strain>
    </source>
</reference>
<dbReference type="Gene3D" id="3.50.50.60">
    <property type="entry name" value="FAD/NAD(P)-binding domain"/>
    <property type="match status" value="2"/>
</dbReference>